<keyword evidence="1" id="KW-1133">Transmembrane helix</keyword>
<evidence type="ECO:0000313" key="2">
    <source>
        <dbReference type="EMBL" id="TNC74876.1"/>
    </source>
</evidence>
<proteinExistence type="predicted"/>
<accession>A0A5C4NP90</accession>
<keyword evidence="1" id="KW-0812">Transmembrane</keyword>
<dbReference type="EMBL" id="VDFV01000001">
    <property type="protein sequence ID" value="TNC74876.1"/>
    <property type="molecule type" value="Genomic_DNA"/>
</dbReference>
<comment type="caution">
    <text evidence="2">The sequence shown here is derived from an EMBL/GenBank/DDBJ whole genome shotgun (WGS) entry which is preliminary data.</text>
</comment>
<keyword evidence="1" id="KW-0472">Membrane</keyword>
<reference evidence="2 3" key="1">
    <citation type="submission" date="2019-06" db="EMBL/GenBank/DDBJ databases">
        <authorList>
            <person name="Jiang L."/>
        </authorList>
    </citation>
    <scope>NUCLEOTIDE SEQUENCE [LARGE SCALE GENOMIC DNA]</scope>
    <source>
        <strain evidence="2 3">YIM 48858</strain>
    </source>
</reference>
<gene>
    <name evidence="2" type="ORF">FHG71_01720</name>
</gene>
<organism evidence="2 3">
    <name type="scientific">Rubellimicrobium roseum</name>
    <dbReference type="NCBI Taxonomy" id="687525"/>
    <lineage>
        <taxon>Bacteria</taxon>
        <taxon>Pseudomonadati</taxon>
        <taxon>Pseudomonadota</taxon>
        <taxon>Alphaproteobacteria</taxon>
        <taxon>Rhodobacterales</taxon>
        <taxon>Roseobacteraceae</taxon>
        <taxon>Rubellimicrobium</taxon>
    </lineage>
</organism>
<protein>
    <submittedName>
        <fullName evidence="2">Uncharacterized protein</fullName>
    </submittedName>
</protein>
<sequence length="79" mass="7688">MPLVLLLLVILFALSAAAAGLALGHSIWMAFAIYAGVVQLAALGALAAPPLARAAGTVLARLTRSPSALGRAAASPAAG</sequence>
<keyword evidence="3" id="KW-1185">Reference proteome</keyword>
<evidence type="ECO:0000256" key="1">
    <source>
        <dbReference type="SAM" id="Phobius"/>
    </source>
</evidence>
<dbReference type="Proteomes" id="UP000305709">
    <property type="component" value="Unassembled WGS sequence"/>
</dbReference>
<name>A0A5C4NP90_9RHOB</name>
<feature type="transmembrane region" description="Helical" evidence="1">
    <location>
        <begin position="28"/>
        <end position="52"/>
    </location>
</feature>
<evidence type="ECO:0000313" key="3">
    <source>
        <dbReference type="Proteomes" id="UP000305709"/>
    </source>
</evidence>
<dbReference type="RefSeq" id="WP_139079870.1">
    <property type="nucleotide sequence ID" value="NZ_VDFV01000001.1"/>
</dbReference>
<dbReference type="AlphaFoldDB" id="A0A5C4NP90"/>